<dbReference type="AlphaFoldDB" id="A0A0M4F3L7"/>
<protein>
    <submittedName>
        <fullName evidence="1">CG34309</fullName>
    </submittedName>
</protein>
<accession>A0A0M4F3L7</accession>
<proteinExistence type="predicted"/>
<dbReference type="Proteomes" id="UP000494163">
    <property type="component" value="Chromosome 3R"/>
</dbReference>
<organism evidence="1 2">
    <name type="scientific">Drosophila busckii</name>
    <name type="common">Fruit fly</name>
    <dbReference type="NCBI Taxonomy" id="30019"/>
    <lineage>
        <taxon>Eukaryota</taxon>
        <taxon>Metazoa</taxon>
        <taxon>Ecdysozoa</taxon>
        <taxon>Arthropoda</taxon>
        <taxon>Hexapoda</taxon>
        <taxon>Insecta</taxon>
        <taxon>Pterygota</taxon>
        <taxon>Neoptera</taxon>
        <taxon>Endopterygota</taxon>
        <taxon>Diptera</taxon>
        <taxon>Brachycera</taxon>
        <taxon>Muscomorpha</taxon>
        <taxon>Ephydroidea</taxon>
        <taxon>Drosophilidae</taxon>
        <taxon>Drosophila</taxon>
    </lineage>
</organism>
<name>A0A0M4F3L7_DROBS</name>
<gene>
    <name evidence="1" type="ORF">Dbus_chr3Rg975</name>
</gene>
<sequence>MVQTIFWLPKHLKQNQERLEAMATQLGKDMSPEERAEIEKIINSKEPLTEEHLNKLLDNVKEDEQCEPKKLQ</sequence>
<dbReference type="EMBL" id="CP012526">
    <property type="protein sequence ID" value="ALC46225.1"/>
    <property type="molecule type" value="Genomic_DNA"/>
</dbReference>
<evidence type="ECO:0000313" key="2">
    <source>
        <dbReference type="Proteomes" id="UP000494163"/>
    </source>
</evidence>
<evidence type="ECO:0000313" key="1">
    <source>
        <dbReference type="EMBL" id="ALC46225.1"/>
    </source>
</evidence>
<dbReference type="OrthoDB" id="6619981at2759"/>
<dbReference type="OMA" id="VQTIFWL"/>
<keyword evidence="2" id="KW-1185">Reference proteome</keyword>
<reference evidence="1 2" key="1">
    <citation type="submission" date="2015-08" db="EMBL/GenBank/DDBJ databases">
        <title>Ancestral chromatin configuration constrains chromatin evolution on differentiating sex chromosomes in Drosophila.</title>
        <authorList>
            <person name="Zhou Q."/>
            <person name="Bachtrog D."/>
        </authorList>
    </citation>
    <scope>NUCLEOTIDE SEQUENCE [LARGE SCALE GENOMIC DNA]</scope>
    <source>
        <tissue evidence="1">Whole larvae</tissue>
    </source>
</reference>